<evidence type="ECO:0000313" key="7">
    <source>
        <dbReference type="Proteomes" id="UP000823775"/>
    </source>
</evidence>
<dbReference type="Gene3D" id="3.30.1330.80">
    <property type="entry name" value="Hypothetical protein, similar to alpha- acetolactate decarboxylase, domain 2"/>
    <property type="match status" value="1"/>
</dbReference>
<comment type="function">
    <text evidence="4">Transcription factor that specifically binds AT-rich DNA sequences related to the nuclear matrix attachment regions (MARs).</text>
</comment>
<dbReference type="InterPro" id="IPR005175">
    <property type="entry name" value="PPC_dom"/>
</dbReference>
<sequence length="82" mass="8403">MSQDLKTSQVSYDITSLGGKYILSEDGQVQEYGPLTISYVGPSGVVVGGQVIGPLVASGVVQVVVGIFAYNPSEGPVSLLVS</sequence>
<protein>
    <recommendedName>
        <fullName evidence="4">AT-hook motif nuclear-localized protein</fullName>
    </recommendedName>
</protein>
<keyword evidence="2 4" id="KW-0238">DNA-binding</keyword>
<dbReference type="SUPFAM" id="SSF117856">
    <property type="entry name" value="AF0104/ALDC/Ptd012-like"/>
    <property type="match status" value="1"/>
</dbReference>
<evidence type="ECO:0000256" key="3">
    <source>
        <dbReference type="ARBA" id="ARBA00023163"/>
    </source>
</evidence>
<accession>A0ABS8X056</accession>
<dbReference type="PANTHER" id="PTHR31500">
    <property type="entry name" value="AT-HOOK MOTIF NUCLEAR-LOCALIZED PROTEIN 9"/>
    <property type="match status" value="1"/>
</dbReference>
<dbReference type="EMBL" id="JACEIK010015843">
    <property type="protein sequence ID" value="MCE3217139.1"/>
    <property type="molecule type" value="Genomic_DNA"/>
</dbReference>
<comment type="caution">
    <text evidence="6">The sequence shown here is derived from an EMBL/GenBank/DDBJ whole genome shotgun (WGS) entry which is preliminary data.</text>
</comment>
<proteinExistence type="predicted"/>
<gene>
    <name evidence="6" type="ORF">HAX54_010553</name>
</gene>
<feature type="domain" description="PPC" evidence="5">
    <location>
        <begin position="1"/>
        <end position="82"/>
    </location>
</feature>
<evidence type="ECO:0000256" key="2">
    <source>
        <dbReference type="ARBA" id="ARBA00023125"/>
    </source>
</evidence>
<organism evidence="6 7">
    <name type="scientific">Datura stramonium</name>
    <name type="common">Jimsonweed</name>
    <name type="synonym">Common thornapple</name>
    <dbReference type="NCBI Taxonomy" id="4076"/>
    <lineage>
        <taxon>Eukaryota</taxon>
        <taxon>Viridiplantae</taxon>
        <taxon>Streptophyta</taxon>
        <taxon>Embryophyta</taxon>
        <taxon>Tracheophyta</taxon>
        <taxon>Spermatophyta</taxon>
        <taxon>Magnoliopsida</taxon>
        <taxon>eudicotyledons</taxon>
        <taxon>Gunneridae</taxon>
        <taxon>Pentapetalae</taxon>
        <taxon>asterids</taxon>
        <taxon>lamiids</taxon>
        <taxon>Solanales</taxon>
        <taxon>Solanaceae</taxon>
        <taxon>Solanoideae</taxon>
        <taxon>Datureae</taxon>
        <taxon>Datura</taxon>
    </lineage>
</organism>
<reference evidence="6 7" key="1">
    <citation type="journal article" date="2021" name="BMC Genomics">
        <title>Datura genome reveals duplications of psychoactive alkaloid biosynthetic genes and high mutation rate following tissue culture.</title>
        <authorList>
            <person name="Rajewski A."/>
            <person name="Carter-House D."/>
            <person name="Stajich J."/>
            <person name="Litt A."/>
        </authorList>
    </citation>
    <scope>NUCLEOTIDE SEQUENCE [LARGE SCALE GENOMIC DNA]</scope>
    <source>
        <strain evidence="6">AR-01</strain>
    </source>
</reference>
<keyword evidence="1 4" id="KW-0805">Transcription regulation</keyword>
<evidence type="ECO:0000256" key="4">
    <source>
        <dbReference type="RuleBase" id="RU367031"/>
    </source>
</evidence>
<dbReference type="PROSITE" id="PS51742">
    <property type="entry name" value="PPC"/>
    <property type="match status" value="1"/>
</dbReference>
<dbReference type="InterPro" id="IPR039605">
    <property type="entry name" value="AHL"/>
</dbReference>
<dbReference type="Proteomes" id="UP000823775">
    <property type="component" value="Unassembled WGS sequence"/>
</dbReference>
<dbReference type="Pfam" id="PF03479">
    <property type="entry name" value="PCC"/>
    <property type="match status" value="1"/>
</dbReference>
<dbReference type="PANTHER" id="PTHR31500:SF9">
    <property type="entry name" value="AT-HOOK MOTIF NUCLEAR-LOCALIZED PROTEIN 9"/>
    <property type="match status" value="1"/>
</dbReference>
<name>A0ABS8X056_DATST</name>
<evidence type="ECO:0000256" key="1">
    <source>
        <dbReference type="ARBA" id="ARBA00023015"/>
    </source>
</evidence>
<keyword evidence="4" id="KW-0539">Nucleus</keyword>
<evidence type="ECO:0000259" key="5">
    <source>
        <dbReference type="PROSITE" id="PS51742"/>
    </source>
</evidence>
<keyword evidence="3 4" id="KW-0804">Transcription</keyword>
<comment type="subcellular location">
    <subcellularLocation>
        <location evidence="4">Nucleus</location>
    </subcellularLocation>
</comment>
<evidence type="ECO:0000313" key="6">
    <source>
        <dbReference type="EMBL" id="MCE3217139.1"/>
    </source>
</evidence>
<keyword evidence="7" id="KW-1185">Reference proteome</keyword>
<comment type="domain">
    <text evidence="4">The PPC domain mediates interactions between AHL proteins.</text>
</comment>